<dbReference type="InterPro" id="IPR017907">
    <property type="entry name" value="Znf_RING_CS"/>
</dbReference>
<evidence type="ECO:0000313" key="5">
    <source>
        <dbReference type="EMBL" id="QHU01189.1"/>
    </source>
</evidence>
<keyword evidence="2" id="KW-0863">Zinc-finger</keyword>
<organism evidence="5">
    <name type="scientific">viral metagenome</name>
    <dbReference type="NCBI Taxonomy" id="1070528"/>
    <lineage>
        <taxon>unclassified sequences</taxon>
        <taxon>metagenomes</taxon>
        <taxon>organismal metagenomes</taxon>
    </lineage>
</organism>
<accession>A0A6C0J6A6</accession>
<evidence type="ECO:0000256" key="1">
    <source>
        <dbReference type="ARBA" id="ARBA00022723"/>
    </source>
</evidence>
<feature type="domain" description="RING-type" evidence="4">
    <location>
        <begin position="77"/>
        <end position="111"/>
    </location>
</feature>
<evidence type="ECO:0000256" key="3">
    <source>
        <dbReference type="ARBA" id="ARBA00022833"/>
    </source>
</evidence>
<dbReference type="GO" id="GO:0008270">
    <property type="term" value="F:zinc ion binding"/>
    <property type="evidence" value="ECO:0007669"/>
    <property type="project" value="UniProtKB-KW"/>
</dbReference>
<keyword evidence="3" id="KW-0862">Zinc</keyword>
<name>A0A6C0J6A6_9ZZZZ</name>
<dbReference type="InterPro" id="IPR001841">
    <property type="entry name" value="Znf_RING"/>
</dbReference>
<reference evidence="5" key="1">
    <citation type="journal article" date="2020" name="Nature">
        <title>Giant virus diversity and host interactions through global metagenomics.</title>
        <authorList>
            <person name="Schulz F."/>
            <person name="Roux S."/>
            <person name="Paez-Espino D."/>
            <person name="Jungbluth S."/>
            <person name="Walsh D.A."/>
            <person name="Denef V.J."/>
            <person name="McMahon K.D."/>
            <person name="Konstantinidis K.T."/>
            <person name="Eloe-Fadrosh E.A."/>
            <person name="Kyrpides N.C."/>
            <person name="Woyke T."/>
        </authorList>
    </citation>
    <scope>NUCLEOTIDE SEQUENCE</scope>
    <source>
        <strain evidence="5">GVMAG-M-3300025860-25</strain>
    </source>
</reference>
<dbReference type="PROSITE" id="PS00518">
    <property type="entry name" value="ZF_RING_1"/>
    <property type="match status" value="1"/>
</dbReference>
<sequence>MGICYSILDKKKQNLINQCETLNQSILFLETIENRTKQELKLLEDNKYKICNGINSMEKIIKHKKEEYLKYNESMECNICMENNIDCVLVPCGHLYCSKCIVGIDICHQCRDRYSKIQKLFFI</sequence>
<evidence type="ECO:0000259" key="4">
    <source>
        <dbReference type="PROSITE" id="PS50089"/>
    </source>
</evidence>
<protein>
    <recommendedName>
        <fullName evidence="4">RING-type domain-containing protein</fullName>
    </recommendedName>
</protein>
<dbReference type="AlphaFoldDB" id="A0A6C0J6A6"/>
<dbReference type="Pfam" id="PF13920">
    <property type="entry name" value="zf-C3HC4_3"/>
    <property type="match status" value="1"/>
</dbReference>
<dbReference type="InterPro" id="IPR013083">
    <property type="entry name" value="Znf_RING/FYVE/PHD"/>
</dbReference>
<dbReference type="EMBL" id="MN740335">
    <property type="protein sequence ID" value="QHU01189.1"/>
    <property type="molecule type" value="Genomic_DNA"/>
</dbReference>
<dbReference type="PROSITE" id="PS50089">
    <property type="entry name" value="ZF_RING_2"/>
    <property type="match status" value="1"/>
</dbReference>
<evidence type="ECO:0000256" key="2">
    <source>
        <dbReference type="ARBA" id="ARBA00022771"/>
    </source>
</evidence>
<keyword evidence="1" id="KW-0479">Metal-binding</keyword>
<dbReference type="SMART" id="SM00184">
    <property type="entry name" value="RING"/>
    <property type="match status" value="1"/>
</dbReference>
<proteinExistence type="predicted"/>
<dbReference type="Gene3D" id="3.30.40.10">
    <property type="entry name" value="Zinc/RING finger domain, C3HC4 (zinc finger)"/>
    <property type="match status" value="1"/>
</dbReference>
<dbReference type="SUPFAM" id="SSF57850">
    <property type="entry name" value="RING/U-box"/>
    <property type="match status" value="1"/>
</dbReference>